<dbReference type="Proteomes" id="UP000199437">
    <property type="component" value="Unassembled WGS sequence"/>
</dbReference>
<sequence>MLMSIFTNRTKMSSLISDLKKAEKILSEYSGGYSGKHSSAEEFHTDLVDRIKKLENGNENVIEDLWIWFAPTCQWDDFVGEIDLGERIFQRLNKIKNKVSR</sequence>
<name>A0A1I0RSX7_9BACT</name>
<keyword evidence="2" id="KW-1185">Reference proteome</keyword>
<evidence type="ECO:0000313" key="2">
    <source>
        <dbReference type="Proteomes" id="UP000199437"/>
    </source>
</evidence>
<proteinExistence type="predicted"/>
<dbReference type="AlphaFoldDB" id="A0A1I0RSX7"/>
<evidence type="ECO:0000313" key="1">
    <source>
        <dbReference type="EMBL" id="SEW44276.1"/>
    </source>
</evidence>
<dbReference type="STRING" id="1267423.SAMN05216290_4059"/>
<gene>
    <name evidence="1" type="ORF">SAMN05216290_4059</name>
</gene>
<protein>
    <submittedName>
        <fullName evidence="1">Uncharacterized protein</fullName>
    </submittedName>
</protein>
<organism evidence="1 2">
    <name type="scientific">Roseivirga pacifica</name>
    <dbReference type="NCBI Taxonomy" id="1267423"/>
    <lineage>
        <taxon>Bacteria</taxon>
        <taxon>Pseudomonadati</taxon>
        <taxon>Bacteroidota</taxon>
        <taxon>Cytophagia</taxon>
        <taxon>Cytophagales</taxon>
        <taxon>Roseivirgaceae</taxon>
        <taxon>Roseivirga</taxon>
    </lineage>
</organism>
<accession>A0A1I0RSX7</accession>
<reference evidence="2" key="1">
    <citation type="submission" date="2016-10" db="EMBL/GenBank/DDBJ databases">
        <authorList>
            <person name="Varghese N."/>
            <person name="Submissions S."/>
        </authorList>
    </citation>
    <scope>NUCLEOTIDE SEQUENCE [LARGE SCALE GENOMIC DNA]</scope>
    <source>
        <strain evidence="2">CGMCC 1.12402</strain>
    </source>
</reference>
<dbReference type="EMBL" id="FOIR01000006">
    <property type="protein sequence ID" value="SEW44276.1"/>
    <property type="molecule type" value="Genomic_DNA"/>
</dbReference>